<comment type="caution">
    <text evidence="2">The sequence shown here is derived from an EMBL/GenBank/DDBJ whole genome shotgun (WGS) entry which is preliminary data.</text>
</comment>
<accession>A0AAX6FLW5</accession>
<evidence type="ECO:0000256" key="1">
    <source>
        <dbReference type="SAM" id="MobiDB-lite"/>
    </source>
</evidence>
<proteinExistence type="predicted"/>
<gene>
    <name evidence="2" type="ORF">M6B38_413875</name>
</gene>
<dbReference type="AlphaFoldDB" id="A0AAX6FLW5"/>
<reference evidence="2" key="2">
    <citation type="submission" date="2023-04" db="EMBL/GenBank/DDBJ databases">
        <authorList>
            <person name="Bruccoleri R.E."/>
            <person name="Oakeley E.J."/>
            <person name="Faust A.-M."/>
            <person name="Dessus-Babus S."/>
            <person name="Altorfer M."/>
            <person name="Burckhardt D."/>
            <person name="Oertli M."/>
            <person name="Naumann U."/>
            <person name="Petersen F."/>
            <person name="Wong J."/>
        </authorList>
    </citation>
    <scope>NUCLEOTIDE SEQUENCE</scope>
    <source>
        <strain evidence="2">GSM-AAB239-AS_SAM_17_03QT</strain>
        <tissue evidence="2">Leaf</tissue>
    </source>
</reference>
<reference evidence="2" key="1">
    <citation type="journal article" date="2023" name="GigaByte">
        <title>Genome assembly of the bearded iris, Iris pallida Lam.</title>
        <authorList>
            <person name="Bruccoleri R.E."/>
            <person name="Oakeley E.J."/>
            <person name="Faust A.M.E."/>
            <person name="Altorfer M."/>
            <person name="Dessus-Babus S."/>
            <person name="Burckhardt D."/>
            <person name="Oertli M."/>
            <person name="Naumann U."/>
            <person name="Petersen F."/>
            <person name="Wong J."/>
        </authorList>
    </citation>
    <scope>NUCLEOTIDE SEQUENCE</scope>
    <source>
        <strain evidence="2">GSM-AAB239-AS_SAM_17_03QT</strain>
    </source>
</reference>
<dbReference type="Proteomes" id="UP001140949">
    <property type="component" value="Unassembled WGS sequence"/>
</dbReference>
<dbReference type="EMBL" id="JANAVB010027999">
    <property type="protein sequence ID" value="KAJ6816985.1"/>
    <property type="molecule type" value="Genomic_DNA"/>
</dbReference>
<feature type="region of interest" description="Disordered" evidence="1">
    <location>
        <begin position="47"/>
        <end position="67"/>
    </location>
</feature>
<protein>
    <recommendedName>
        <fullName evidence="4">Secreted protein</fullName>
    </recommendedName>
</protein>
<organism evidence="2 3">
    <name type="scientific">Iris pallida</name>
    <name type="common">Sweet iris</name>
    <dbReference type="NCBI Taxonomy" id="29817"/>
    <lineage>
        <taxon>Eukaryota</taxon>
        <taxon>Viridiplantae</taxon>
        <taxon>Streptophyta</taxon>
        <taxon>Embryophyta</taxon>
        <taxon>Tracheophyta</taxon>
        <taxon>Spermatophyta</taxon>
        <taxon>Magnoliopsida</taxon>
        <taxon>Liliopsida</taxon>
        <taxon>Asparagales</taxon>
        <taxon>Iridaceae</taxon>
        <taxon>Iridoideae</taxon>
        <taxon>Irideae</taxon>
        <taxon>Iris</taxon>
    </lineage>
</organism>
<evidence type="ECO:0008006" key="4">
    <source>
        <dbReference type="Google" id="ProtNLM"/>
    </source>
</evidence>
<sequence>MCIVSVLLSSSTIFFLQIHTHAPSDNLGRPSMLRRTHPDSIRILKLNSCRPNNGSQIISPSSPPPSS</sequence>
<evidence type="ECO:0000313" key="2">
    <source>
        <dbReference type="EMBL" id="KAJ6816985.1"/>
    </source>
</evidence>
<keyword evidence="3" id="KW-1185">Reference proteome</keyword>
<evidence type="ECO:0000313" key="3">
    <source>
        <dbReference type="Proteomes" id="UP001140949"/>
    </source>
</evidence>
<feature type="compositionally biased region" description="Polar residues" evidence="1">
    <location>
        <begin position="49"/>
        <end position="58"/>
    </location>
</feature>
<name>A0AAX6FLW5_IRIPA</name>